<evidence type="ECO:0000256" key="3">
    <source>
        <dbReference type="ARBA" id="ARBA00022553"/>
    </source>
</evidence>
<dbReference type="GO" id="GO:0005524">
    <property type="term" value="F:ATP binding"/>
    <property type="evidence" value="ECO:0007669"/>
    <property type="project" value="UniProtKB-KW"/>
</dbReference>
<evidence type="ECO:0000259" key="10">
    <source>
        <dbReference type="Pfam" id="PF07730"/>
    </source>
</evidence>
<keyword evidence="4" id="KW-0808">Transferase</keyword>
<dbReference type="InterPro" id="IPR050482">
    <property type="entry name" value="Sensor_HK_TwoCompSys"/>
</dbReference>
<dbReference type="AlphaFoldDB" id="A0A561E6S4"/>
<dbReference type="InterPro" id="IPR036890">
    <property type="entry name" value="HATPase_C_sf"/>
</dbReference>
<keyword evidence="6 11" id="KW-0418">Kinase</keyword>
<keyword evidence="7" id="KW-0067">ATP-binding</keyword>
<dbReference type="GO" id="GO:0000155">
    <property type="term" value="F:phosphorelay sensor kinase activity"/>
    <property type="evidence" value="ECO:0007669"/>
    <property type="project" value="InterPro"/>
</dbReference>
<protein>
    <recommendedName>
        <fullName evidence="2">histidine kinase</fullName>
        <ecNumber evidence="2">2.7.13.3</ecNumber>
    </recommendedName>
</protein>
<evidence type="ECO:0000313" key="11">
    <source>
        <dbReference type="EMBL" id="TWE11317.1"/>
    </source>
</evidence>
<keyword evidence="9" id="KW-1133">Transmembrane helix</keyword>
<dbReference type="GO" id="GO:0016020">
    <property type="term" value="C:membrane"/>
    <property type="evidence" value="ECO:0007669"/>
    <property type="project" value="InterPro"/>
</dbReference>
<dbReference type="InterPro" id="IPR011712">
    <property type="entry name" value="Sig_transdc_His_kin_sub3_dim/P"/>
</dbReference>
<dbReference type="EMBL" id="VIVQ01000001">
    <property type="protein sequence ID" value="TWE11317.1"/>
    <property type="molecule type" value="Genomic_DNA"/>
</dbReference>
<reference evidence="11 12" key="1">
    <citation type="submission" date="2019-06" db="EMBL/GenBank/DDBJ databases">
        <title>Sequencing the genomes of 1000 actinobacteria strains.</title>
        <authorList>
            <person name="Klenk H.-P."/>
        </authorList>
    </citation>
    <scope>NUCLEOTIDE SEQUENCE [LARGE SCALE GENOMIC DNA]</scope>
    <source>
        <strain evidence="11 12">DSM 19560</strain>
    </source>
</reference>
<dbReference type="Gene3D" id="3.30.565.10">
    <property type="entry name" value="Histidine kinase-like ATPase, C-terminal domain"/>
    <property type="match status" value="1"/>
</dbReference>
<evidence type="ECO:0000256" key="6">
    <source>
        <dbReference type="ARBA" id="ARBA00022777"/>
    </source>
</evidence>
<keyword evidence="8" id="KW-0902">Two-component regulatory system</keyword>
<comment type="catalytic activity">
    <reaction evidence="1">
        <text>ATP + protein L-histidine = ADP + protein N-phospho-L-histidine.</text>
        <dbReference type="EC" id="2.7.13.3"/>
    </reaction>
</comment>
<dbReference type="Gene3D" id="1.20.5.1930">
    <property type="match status" value="1"/>
</dbReference>
<evidence type="ECO:0000256" key="9">
    <source>
        <dbReference type="SAM" id="Phobius"/>
    </source>
</evidence>
<feature type="transmembrane region" description="Helical" evidence="9">
    <location>
        <begin position="80"/>
        <end position="105"/>
    </location>
</feature>
<evidence type="ECO:0000313" key="12">
    <source>
        <dbReference type="Proteomes" id="UP000318297"/>
    </source>
</evidence>
<keyword evidence="12" id="KW-1185">Reference proteome</keyword>
<keyword evidence="5" id="KW-0547">Nucleotide-binding</keyword>
<proteinExistence type="predicted"/>
<sequence>MIKHIDDLRLDRLAIRLVVLVGSVWTYVSAVDDHRNSYPTWRFAVAGVAITAVLVGLMIGNRWWAADSPDYDTEGWSTLALWVMSVGALVVISCMPDGGLAFIAYVPIVTAMRMPDLGHMLALCVPPVAGFFVASLYGSNGLTTLLVDLLIVAGIVIITQQRRRQTEALDLAASQEIVIARERSRVDAAERQREVAAQLHDVLAHTLSGLIVSLQTAGLQARQENASEALQQRLSAATELAREGLVGARDAVESLKGEAPAATATPLQQWLTETVQRLRDSTGAQIDVTGDAGAMAADRQQVAEALLRESLTNAIRHSPGWPISITLSVNEIQLITYGDVATAPQSDHVSGGHGLAGLRKRVCASGGDFTAGPSAEGWCVRASWEAS</sequence>
<evidence type="ECO:0000256" key="2">
    <source>
        <dbReference type="ARBA" id="ARBA00012438"/>
    </source>
</evidence>
<feature type="domain" description="Signal transduction histidine kinase subgroup 3 dimerisation and phosphoacceptor" evidence="10">
    <location>
        <begin position="193"/>
        <end position="256"/>
    </location>
</feature>
<gene>
    <name evidence="11" type="ORF">BKA23_0079</name>
</gene>
<dbReference type="PANTHER" id="PTHR24421">
    <property type="entry name" value="NITRATE/NITRITE SENSOR PROTEIN NARX-RELATED"/>
    <property type="match status" value="1"/>
</dbReference>
<accession>A0A561E6S4</accession>
<name>A0A561E6S4_9MICO</name>
<dbReference type="EC" id="2.7.13.3" evidence="2"/>
<dbReference type="PANTHER" id="PTHR24421:SF10">
    <property type="entry name" value="NITRATE_NITRITE SENSOR PROTEIN NARQ"/>
    <property type="match status" value="1"/>
</dbReference>
<dbReference type="OrthoDB" id="227596at2"/>
<feature type="transmembrane region" description="Helical" evidence="9">
    <location>
        <begin position="43"/>
        <end position="60"/>
    </location>
</feature>
<feature type="transmembrane region" description="Helical" evidence="9">
    <location>
        <begin position="142"/>
        <end position="159"/>
    </location>
</feature>
<evidence type="ECO:0000256" key="8">
    <source>
        <dbReference type="ARBA" id="ARBA00023012"/>
    </source>
</evidence>
<dbReference type="Pfam" id="PF07730">
    <property type="entry name" value="HisKA_3"/>
    <property type="match status" value="1"/>
</dbReference>
<feature type="transmembrane region" description="Helical" evidence="9">
    <location>
        <begin position="13"/>
        <end position="31"/>
    </location>
</feature>
<keyword evidence="9" id="KW-0472">Membrane</keyword>
<dbReference type="RefSeq" id="WP_145224492.1">
    <property type="nucleotide sequence ID" value="NZ_VIVQ01000001.1"/>
</dbReference>
<organism evidence="11 12">
    <name type="scientific">Rudaeicoccus suwonensis</name>
    <dbReference type="NCBI Taxonomy" id="657409"/>
    <lineage>
        <taxon>Bacteria</taxon>
        <taxon>Bacillati</taxon>
        <taxon>Actinomycetota</taxon>
        <taxon>Actinomycetes</taxon>
        <taxon>Micrococcales</taxon>
        <taxon>Dermacoccaceae</taxon>
        <taxon>Rudaeicoccus</taxon>
    </lineage>
</organism>
<dbReference type="GO" id="GO:0046983">
    <property type="term" value="F:protein dimerization activity"/>
    <property type="evidence" value="ECO:0007669"/>
    <property type="project" value="InterPro"/>
</dbReference>
<evidence type="ECO:0000256" key="4">
    <source>
        <dbReference type="ARBA" id="ARBA00022679"/>
    </source>
</evidence>
<evidence type="ECO:0000256" key="5">
    <source>
        <dbReference type="ARBA" id="ARBA00022741"/>
    </source>
</evidence>
<comment type="caution">
    <text evidence="11">The sequence shown here is derived from an EMBL/GenBank/DDBJ whole genome shotgun (WGS) entry which is preliminary data.</text>
</comment>
<keyword evidence="3" id="KW-0597">Phosphoprotein</keyword>
<keyword evidence="9" id="KW-0812">Transmembrane</keyword>
<evidence type="ECO:0000256" key="1">
    <source>
        <dbReference type="ARBA" id="ARBA00000085"/>
    </source>
</evidence>
<evidence type="ECO:0000256" key="7">
    <source>
        <dbReference type="ARBA" id="ARBA00022840"/>
    </source>
</evidence>
<dbReference type="Proteomes" id="UP000318297">
    <property type="component" value="Unassembled WGS sequence"/>
</dbReference>